<dbReference type="Pfam" id="PF10935">
    <property type="entry name" value="DUF2637"/>
    <property type="match status" value="1"/>
</dbReference>
<accession>A0A6H9YWT5</accession>
<dbReference type="InterPro" id="IPR021235">
    <property type="entry name" value="DUF2637"/>
</dbReference>
<sequence length="106" mass="11141">MVTATLALITVFTFAFSSTNLWALGNHLGVAPWAAPLVAPAVDLSIAGLLLAVHHLSVHDATAALVRRLRTCRSSRPSASAVSTRLSRRSSVGPVLDLRVCGQPMV</sequence>
<protein>
    <submittedName>
        <fullName evidence="1">DUF2637 domain-containing protein</fullName>
    </submittedName>
</protein>
<dbReference type="AlphaFoldDB" id="A0A6H9YWT5"/>
<evidence type="ECO:0000313" key="2">
    <source>
        <dbReference type="Proteomes" id="UP000468735"/>
    </source>
</evidence>
<organism evidence="1 2">
    <name type="scientific">Actinomadura rudentiformis</name>
    <dbReference type="NCBI Taxonomy" id="359158"/>
    <lineage>
        <taxon>Bacteria</taxon>
        <taxon>Bacillati</taxon>
        <taxon>Actinomycetota</taxon>
        <taxon>Actinomycetes</taxon>
        <taxon>Streptosporangiales</taxon>
        <taxon>Thermomonosporaceae</taxon>
        <taxon>Actinomadura</taxon>
    </lineage>
</organism>
<name>A0A6H9YWT5_9ACTN</name>
<evidence type="ECO:0000313" key="1">
    <source>
        <dbReference type="EMBL" id="KAB2348451.1"/>
    </source>
</evidence>
<reference evidence="1 2" key="1">
    <citation type="submission" date="2019-09" db="EMBL/GenBank/DDBJ databases">
        <title>Actinomadura physcomitrii sp. nov., a novel actinomycete isolated from moss [Physcomitrium sphaericum (Ludw) Fuernr].</title>
        <authorList>
            <person name="Zhuang X."/>
            <person name="Liu C."/>
        </authorList>
    </citation>
    <scope>NUCLEOTIDE SEQUENCE [LARGE SCALE GENOMIC DNA]</scope>
    <source>
        <strain evidence="1 2">HMC1</strain>
    </source>
</reference>
<gene>
    <name evidence="1" type="ORF">F8566_16845</name>
</gene>
<comment type="caution">
    <text evidence="1">The sequence shown here is derived from an EMBL/GenBank/DDBJ whole genome shotgun (WGS) entry which is preliminary data.</text>
</comment>
<dbReference type="EMBL" id="WBMT01000007">
    <property type="protein sequence ID" value="KAB2348451.1"/>
    <property type="molecule type" value="Genomic_DNA"/>
</dbReference>
<dbReference type="OrthoDB" id="4330798at2"/>
<keyword evidence="2" id="KW-1185">Reference proteome</keyword>
<proteinExistence type="predicted"/>
<dbReference type="Proteomes" id="UP000468735">
    <property type="component" value="Unassembled WGS sequence"/>
</dbReference>